<evidence type="ECO:0000313" key="8">
    <source>
        <dbReference type="EMBL" id="GGK07205.1"/>
    </source>
</evidence>
<dbReference type="Proteomes" id="UP000658382">
    <property type="component" value="Unassembled WGS sequence"/>
</dbReference>
<reference evidence="8" key="1">
    <citation type="journal article" date="2014" name="Int. J. Syst. Evol. Microbiol.">
        <title>Complete genome sequence of Corynebacterium casei LMG S-19264T (=DSM 44701T), isolated from a smear-ripened cheese.</title>
        <authorList>
            <consortium name="US DOE Joint Genome Institute (JGI-PGF)"/>
            <person name="Walter F."/>
            <person name="Albersmeier A."/>
            <person name="Kalinowski J."/>
            <person name="Ruckert C."/>
        </authorList>
    </citation>
    <scope>NUCLEOTIDE SEQUENCE</scope>
    <source>
        <strain evidence="8">JCM 12580</strain>
    </source>
</reference>
<dbReference type="Gene3D" id="3.40.50.1980">
    <property type="entry name" value="Nitrogenase molybdenum iron protein domain"/>
    <property type="match status" value="2"/>
</dbReference>
<feature type="domain" description="Fe/B12 periplasmic-binding" evidence="7">
    <location>
        <begin position="60"/>
        <end position="319"/>
    </location>
</feature>
<comment type="subcellular location">
    <subcellularLocation>
        <location evidence="1">Cell membrane</location>
        <topology evidence="1">Lipid-anchor</topology>
    </subcellularLocation>
</comment>
<evidence type="ECO:0000256" key="1">
    <source>
        <dbReference type="ARBA" id="ARBA00004193"/>
    </source>
</evidence>
<evidence type="ECO:0000256" key="2">
    <source>
        <dbReference type="ARBA" id="ARBA00008814"/>
    </source>
</evidence>
<accession>A0A917Q268</accession>
<feature type="region of interest" description="Disordered" evidence="5">
    <location>
        <begin position="28"/>
        <end position="51"/>
    </location>
</feature>
<evidence type="ECO:0000256" key="6">
    <source>
        <dbReference type="SAM" id="SignalP"/>
    </source>
</evidence>
<dbReference type="SUPFAM" id="SSF53807">
    <property type="entry name" value="Helical backbone' metal receptor"/>
    <property type="match status" value="1"/>
</dbReference>
<dbReference type="PANTHER" id="PTHR30532">
    <property type="entry name" value="IRON III DICITRATE-BINDING PERIPLASMIC PROTEIN"/>
    <property type="match status" value="1"/>
</dbReference>
<feature type="compositionally biased region" description="Low complexity" evidence="5">
    <location>
        <begin position="28"/>
        <end position="40"/>
    </location>
</feature>
<feature type="chain" id="PRO_5038493434" evidence="6">
    <location>
        <begin position="25"/>
        <end position="319"/>
    </location>
</feature>
<keyword evidence="3" id="KW-0813">Transport</keyword>
<evidence type="ECO:0000256" key="3">
    <source>
        <dbReference type="ARBA" id="ARBA00022448"/>
    </source>
</evidence>
<evidence type="ECO:0000313" key="9">
    <source>
        <dbReference type="Proteomes" id="UP000658382"/>
    </source>
</evidence>
<dbReference type="PROSITE" id="PS51257">
    <property type="entry name" value="PROKAR_LIPOPROTEIN"/>
    <property type="match status" value="1"/>
</dbReference>
<protein>
    <submittedName>
        <fullName evidence="8">Ferrichrome ABC transporter substrate-binding protein</fullName>
    </submittedName>
</protein>
<proteinExistence type="inferred from homology"/>
<comment type="similarity">
    <text evidence="2">Belongs to the bacterial solute-binding protein 8 family.</text>
</comment>
<keyword evidence="4 6" id="KW-0732">Signal</keyword>
<dbReference type="EMBL" id="BMNQ01000072">
    <property type="protein sequence ID" value="GGK07205.1"/>
    <property type="molecule type" value="Genomic_DNA"/>
</dbReference>
<dbReference type="InterPro" id="IPR002491">
    <property type="entry name" value="ABC_transptr_periplasmic_BD"/>
</dbReference>
<dbReference type="PROSITE" id="PS50983">
    <property type="entry name" value="FE_B12_PBP"/>
    <property type="match status" value="1"/>
</dbReference>
<evidence type="ECO:0000256" key="5">
    <source>
        <dbReference type="SAM" id="MobiDB-lite"/>
    </source>
</evidence>
<dbReference type="InterPro" id="IPR051313">
    <property type="entry name" value="Bact_iron-sidero_bind"/>
</dbReference>
<dbReference type="CDD" id="cd01138">
    <property type="entry name" value="FeuA"/>
    <property type="match status" value="1"/>
</dbReference>
<dbReference type="PANTHER" id="PTHR30532:SF1">
    <property type="entry name" value="IRON(3+)-HYDROXAMATE-BINDING PROTEIN FHUD"/>
    <property type="match status" value="1"/>
</dbReference>
<dbReference type="GO" id="GO:0005886">
    <property type="term" value="C:plasma membrane"/>
    <property type="evidence" value="ECO:0007669"/>
    <property type="project" value="UniProtKB-SubCell"/>
</dbReference>
<keyword evidence="9" id="KW-1185">Reference proteome</keyword>
<gene>
    <name evidence="8" type="ORF">GCM10007063_32100</name>
</gene>
<dbReference type="AlphaFoldDB" id="A0A917Q268"/>
<name>A0A917Q268_9BACI</name>
<dbReference type="GO" id="GO:0030288">
    <property type="term" value="C:outer membrane-bounded periplasmic space"/>
    <property type="evidence" value="ECO:0007669"/>
    <property type="project" value="TreeGrafter"/>
</dbReference>
<feature type="signal peptide" evidence="6">
    <location>
        <begin position="1"/>
        <end position="24"/>
    </location>
</feature>
<evidence type="ECO:0000256" key="4">
    <source>
        <dbReference type="ARBA" id="ARBA00022729"/>
    </source>
</evidence>
<reference evidence="8" key="2">
    <citation type="submission" date="2020-09" db="EMBL/GenBank/DDBJ databases">
        <authorList>
            <person name="Sun Q."/>
            <person name="Ohkuma M."/>
        </authorList>
    </citation>
    <scope>NUCLEOTIDE SEQUENCE</scope>
    <source>
        <strain evidence="8">JCM 12580</strain>
    </source>
</reference>
<dbReference type="Pfam" id="PF01497">
    <property type="entry name" value="Peripla_BP_2"/>
    <property type="match status" value="1"/>
</dbReference>
<sequence length="319" mass="35783">MRQLNRSRVLILGSLLLLTLLITACSGSDGDSDSSNQDNQRTSDVTLNSAKGEVTIPGKTERIIAPFHEDSLLALGVTPVAKWAIGQTVQGYLEDQLKEVPKLEWNMPQEQVLKHEPDLLILENGMDSYEGAYEDYQKIAPTYVMTEETTNNWRKQIDTFGKILGKESKADKVLNQYDDKVANAKETLNHAIGEETVAAIWAKGDQFFLFEQNRHSAEVLYSELGINQPELVKELGKAQSQWNPISMEKLSQLKADHVFILAKEDEPGLQTLKNSSVWQRTPAVENGNVYTINEPSNWTNRGFFASKKTIDDVLETLAE</sequence>
<dbReference type="GO" id="GO:1901678">
    <property type="term" value="P:iron coordination entity transport"/>
    <property type="evidence" value="ECO:0007669"/>
    <property type="project" value="UniProtKB-ARBA"/>
</dbReference>
<dbReference type="RefSeq" id="WP_188634123.1">
    <property type="nucleotide sequence ID" value="NZ_BMNQ01000072.1"/>
</dbReference>
<evidence type="ECO:0000259" key="7">
    <source>
        <dbReference type="PROSITE" id="PS50983"/>
    </source>
</evidence>
<organism evidence="8 9">
    <name type="scientific">Lentibacillus kapialis</name>
    <dbReference type="NCBI Taxonomy" id="340214"/>
    <lineage>
        <taxon>Bacteria</taxon>
        <taxon>Bacillati</taxon>
        <taxon>Bacillota</taxon>
        <taxon>Bacilli</taxon>
        <taxon>Bacillales</taxon>
        <taxon>Bacillaceae</taxon>
        <taxon>Lentibacillus</taxon>
    </lineage>
</organism>
<comment type="caution">
    <text evidence="8">The sequence shown here is derived from an EMBL/GenBank/DDBJ whole genome shotgun (WGS) entry which is preliminary data.</text>
</comment>